<dbReference type="Proteomes" id="UP000650005">
    <property type="component" value="Unassembled WGS sequence"/>
</dbReference>
<feature type="domain" description="SCP" evidence="3">
    <location>
        <begin position="98"/>
        <end position="204"/>
    </location>
</feature>
<protein>
    <submittedName>
        <fullName evidence="5">CAP domain-containing protein</fullName>
    </submittedName>
</protein>
<organism evidence="5 7">
    <name type="scientific">Corynebacterium antarcticum</name>
    <dbReference type="NCBI Taxonomy" id="2800405"/>
    <lineage>
        <taxon>Bacteria</taxon>
        <taxon>Bacillati</taxon>
        <taxon>Actinomycetota</taxon>
        <taxon>Actinomycetes</taxon>
        <taxon>Mycobacteriales</taxon>
        <taxon>Corynebacteriaceae</taxon>
        <taxon>Corynebacterium</taxon>
    </lineage>
</organism>
<dbReference type="EMBL" id="JAPMKX010000004">
    <property type="protein sequence ID" value="MCX7538862.1"/>
    <property type="molecule type" value="Genomic_DNA"/>
</dbReference>
<evidence type="ECO:0000259" key="3">
    <source>
        <dbReference type="Pfam" id="PF00188"/>
    </source>
</evidence>
<dbReference type="Proteomes" id="UP001070238">
    <property type="component" value="Unassembled WGS sequence"/>
</dbReference>
<evidence type="ECO:0000313" key="6">
    <source>
        <dbReference type="Proteomes" id="UP000650005"/>
    </source>
</evidence>
<dbReference type="Gene3D" id="3.40.33.10">
    <property type="entry name" value="CAP"/>
    <property type="match status" value="1"/>
</dbReference>
<dbReference type="EMBL" id="JAENIP010000007">
    <property type="protein sequence ID" value="MBK1843371.1"/>
    <property type="molecule type" value="Genomic_DNA"/>
</dbReference>
<dbReference type="AlphaFoldDB" id="A0A9Q4CEV7"/>
<gene>
    <name evidence="4" type="ORF">JIM95_02095</name>
    <name evidence="5" type="ORF">OS123_09990</name>
</gene>
<keyword evidence="2" id="KW-0732">Signal</keyword>
<sequence>MNRKLISTAAATALCATLLAAPVAAAGPEKDIADFVAQAMGRNGTPGSFSGPRPGPMPQPNPTPTPTPDPQPTPDPTPPPTPDPGTRELLEQRSGEIVDAINAERGNRGLDKLTVNGDVTALAKSISDAAAASNSLTVDPEFIKAGHGYSLAAYPGLDNPRFAADIVKLWMDNEGQRSILMKPGISEIGVAVSRNDASKYENFISVVVRWT</sequence>
<dbReference type="Pfam" id="PF00188">
    <property type="entry name" value="CAP"/>
    <property type="match status" value="1"/>
</dbReference>
<feature type="compositionally biased region" description="Pro residues" evidence="1">
    <location>
        <begin position="53"/>
        <end position="83"/>
    </location>
</feature>
<reference evidence="4" key="1">
    <citation type="submission" date="2021-01" db="EMBL/GenBank/DDBJ databases">
        <title>Characterization of Corynebacterium spp. from penguins.</title>
        <authorList>
            <person name="Svec P."/>
        </authorList>
    </citation>
    <scope>NUCLEOTIDE SEQUENCE</scope>
    <source>
        <strain evidence="4">CCM 8835</strain>
    </source>
</reference>
<dbReference type="InterPro" id="IPR035940">
    <property type="entry name" value="CAP_sf"/>
</dbReference>
<evidence type="ECO:0000256" key="1">
    <source>
        <dbReference type="SAM" id="MobiDB-lite"/>
    </source>
</evidence>
<feature type="chain" id="PRO_5040367716" evidence="2">
    <location>
        <begin position="26"/>
        <end position="211"/>
    </location>
</feature>
<dbReference type="CDD" id="cd05379">
    <property type="entry name" value="CAP_bacterial"/>
    <property type="match status" value="1"/>
</dbReference>
<dbReference type="InterPro" id="IPR014044">
    <property type="entry name" value="CAP_dom"/>
</dbReference>
<dbReference type="RefSeq" id="WP_200256507.1">
    <property type="nucleotide sequence ID" value="NZ_JAENIP020000004.1"/>
</dbReference>
<dbReference type="SUPFAM" id="SSF55797">
    <property type="entry name" value="PR-1-like"/>
    <property type="match status" value="1"/>
</dbReference>
<name>A0A9Q4CEV7_9CORY</name>
<keyword evidence="6" id="KW-1185">Reference proteome</keyword>
<evidence type="ECO:0000313" key="4">
    <source>
        <dbReference type="EMBL" id="MBK1843371.1"/>
    </source>
</evidence>
<evidence type="ECO:0000256" key="2">
    <source>
        <dbReference type="SAM" id="SignalP"/>
    </source>
</evidence>
<proteinExistence type="predicted"/>
<evidence type="ECO:0000313" key="5">
    <source>
        <dbReference type="EMBL" id="MCX7538862.1"/>
    </source>
</evidence>
<comment type="caution">
    <text evidence="5">The sequence shown here is derived from an EMBL/GenBank/DDBJ whole genome shotgun (WGS) entry which is preliminary data.</text>
</comment>
<feature type="region of interest" description="Disordered" evidence="1">
    <location>
        <begin position="40"/>
        <end position="88"/>
    </location>
</feature>
<evidence type="ECO:0000313" key="7">
    <source>
        <dbReference type="Proteomes" id="UP001070238"/>
    </source>
</evidence>
<accession>A0A9Q4CEV7</accession>
<feature type="signal peptide" evidence="2">
    <location>
        <begin position="1"/>
        <end position="25"/>
    </location>
</feature>
<reference evidence="5" key="2">
    <citation type="submission" date="2022-11" db="EMBL/GenBank/DDBJ databases">
        <title>Corynebacterium sp. isolated from Penguins.</title>
        <authorList>
            <person name="Sedlar K."/>
            <person name="Svec P."/>
        </authorList>
    </citation>
    <scope>NUCLEOTIDE SEQUENCE</scope>
    <source>
        <strain evidence="5">P5875</strain>
    </source>
</reference>